<evidence type="ECO:0000313" key="2">
    <source>
        <dbReference type="Proteomes" id="UP000401081"/>
    </source>
</evidence>
<accession>A0A485C4T8</accession>
<protein>
    <submittedName>
        <fullName evidence="1">Transposase and inactivated derivatives, TnpA family</fullName>
    </submittedName>
</protein>
<sequence>MSGQGYHRFRRYAPRMLRCLKLEAAPVAGPLVAAALSIGEMKGVASPERRFLRPSSKWNRHLRAQEKGDTRLWEVAVLFHLRDAFRSGDVWLAHSRRYGDLKQVLVPMIAAQENAKLAVPFQPTGLAGRQKGATQRSLLSGWPGLPVTALFRTVA</sequence>
<evidence type="ECO:0000313" key="1">
    <source>
        <dbReference type="EMBL" id="VFS79162.1"/>
    </source>
</evidence>
<keyword evidence="2" id="KW-1185">Reference proteome</keyword>
<name>A0A485C4T8_KLUCR</name>
<dbReference type="AlphaFoldDB" id="A0A485C4T8"/>
<proteinExistence type="predicted"/>
<gene>
    <name evidence="1" type="ORF">NCTC12993_05766</name>
</gene>
<reference evidence="1 2" key="1">
    <citation type="submission" date="2019-03" db="EMBL/GenBank/DDBJ databases">
        <authorList>
            <consortium name="Pathogen Informatics"/>
        </authorList>
    </citation>
    <scope>NUCLEOTIDE SEQUENCE [LARGE SCALE GENOMIC DNA]</scope>
    <source>
        <strain evidence="1 2">NCTC12993</strain>
    </source>
</reference>
<dbReference type="EMBL" id="CAADJD010000024">
    <property type="protein sequence ID" value="VFS79162.1"/>
    <property type="molecule type" value="Genomic_DNA"/>
</dbReference>
<dbReference type="Proteomes" id="UP000401081">
    <property type="component" value="Unassembled WGS sequence"/>
</dbReference>
<organism evidence="1 2">
    <name type="scientific">Kluyvera cryocrescens</name>
    <name type="common">Kluyvera citrophila</name>
    <dbReference type="NCBI Taxonomy" id="580"/>
    <lineage>
        <taxon>Bacteria</taxon>
        <taxon>Pseudomonadati</taxon>
        <taxon>Pseudomonadota</taxon>
        <taxon>Gammaproteobacteria</taxon>
        <taxon>Enterobacterales</taxon>
        <taxon>Enterobacteriaceae</taxon>
        <taxon>Kluyvera</taxon>
    </lineage>
</organism>